<dbReference type="AlphaFoldDB" id="A0A165F572"/>
<name>A0A165F572_9NEIS</name>
<dbReference type="STRING" id="1452487.AVW16_12170"/>
<protein>
    <recommendedName>
        <fullName evidence="7">Bifunctional glutamine synthetase adenylyltransferase/adenylyl-removing enzyme</fullName>
    </recommendedName>
    <alternativeName>
        <fullName evidence="7">ATP:glutamine synthetase adenylyltransferase</fullName>
    </alternativeName>
    <alternativeName>
        <fullName evidence="7">ATase</fullName>
    </alternativeName>
    <domain>
        <recommendedName>
            <fullName evidence="7">Glutamine synthetase adenylyl-L-tyrosine phosphorylase</fullName>
            <ecNumber evidence="7">2.7.7.89</ecNumber>
        </recommendedName>
        <alternativeName>
            <fullName evidence="7">Adenylyl removase</fullName>
            <shortName evidence="7">AR</shortName>
            <shortName evidence="7">AT-N</shortName>
        </alternativeName>
    </domain>
    <domain>
        <recommendedName>
            <fullName evidence="7">Glutamine synthetase adenylyl transferase</fullName>
            <ecNumber evidence="7">2.7.7.42</ecNumber>
        </recommendedName>
        <alternativeName>
            <fullName evidence="7">Adenylyl transferase</fullName>
            <shortName evidence="7">AT</shortName>
            <shortName evidence="7">AT-C</shortName>
        </alternativeName>
    </domain>
</protein>
<dbReference type="EMBL" id="LQQU01000025">
    <property type="protein sequence ID" value="KZE31244.1"/>
    <property type="molecule type" value="Genomic_DNA"/>
</dbReference>
<comment type="cofactor">
    <cofactor evidence="7">
        <name>Mg(2+)</name>
        <dbReference type="ChEBI" id="CHEBI:18420"/>
    </cofactor>
</comment>
<dbReference type="RefSeq" id="WP_066612967.1">
    <property type="nucleotide sequence ID" value="NZ_LQQU01000025.1"/>
</dbReference>
<comment type="caution">
    <text evidence="10">The sequence shown here is derived from an EMBL/GenBank/DDBJ whole genome shotgun (WGS) entry which is preliminary data.</text>
</comment>
<organism evidence="10 11">
    <name type="scientific">Crenobacter luteus</name>
    <dbReference type="NCBI Taxonomy" id="1452487"/>
    <lineage>
        <taxon>Bacteria</taxon>
        <taxon>Pseudomonadati</taxon>
        <taxon>Pseudomonadota</taxon>
        <taxon>Betaproteobacteria</taxon>
        <taxon>Neisseriales</taxon>
        <taxon>Neisseriaceae</taxon>
        <taxon>Crenobacter</taxon>
    </lineage>
</organism>
<evidence type="ECO:0000256" key="6">
    <source>
        <dbReference type="ARBA" id="ARBA00023268"/>
    </source>
</evidence>
<dbReference type="SUPFAM" id="SSF81301">
    <property type="entry name" value="Nucleotidyltransferase"/>
    <property type="match status" value="2"/>
</dbReference>
<evidence type="ECO:0000256" key="7">
    <source>
        <dbReference type="HAMAP-Rule" id="MF_00802"/>
    </source>
</evidence>
<keyword evidence="5 7" id="KW-0460">Magnesium</keyword>
<evidence type="ECO:0000256" key="4">
    <source>
        <dbReference type="ARBA" id="ARBA00022840"/>
    </source>
</evidence>
<dbReference type="InterPro" id="IPR005190">
    <property type="entry name" value="GlnE_rpt_dom"/>
</dbReference>
<dbReference type="EC" id="2.7.7.42" evidence="7"/>
<comment type="catalytic activity">
    <reaction evidence="7">
        <text>[glutamine synthetase]-L-tyrosine + ATP = [glutamine synthetase]-O(4)-(5'-adenylyl)-L-tyrosine + diphosphate</text>
        <dbReference type="Rhea" id="RHEA:18589"/>
        <dbReference type="Rhea" id="RHEA-COMP:10660"/>
        <dbReference type="Rhea" id="RHEA-COMP:10661"/>
        <dbReference type="ChEBI" id="CHEBI:30616"/>
        <dbReference type="ChEBI" id="CHEBI:33019"/>
        <dbReference type="ChEBI" id="CHEBI:46858"/>
        <dbReference type="ChEBI" id="CHEBI:83624"/>
        <dbReference type="EC" id="2.7.7.42"/>
    </reaction>
</comment>
<dbReference type="Proteomes" id="UP000076625">
    <property type="component" value="Unassembled WGS sequence"/>
</dbReference>
<keyword evidence="2 7" id="KW-0548">Nucleotidyltransferase</keyword>
<dbReference type="InterPro" id="IPR023057">
    <property type="entry name" value="GlnE"/>
</dbReference>
<evidence type="ECO:0000256" key="2">
    <source>
        <dbReference type="ARBA" id="ARBA00022695"/>
    </source>
</evidence>
<dbReference type="GO" id="GO:0000820">
    <property type="term" value="P:regulation of glutamine family amino acid metabolic process"/>
    <property type="evidence" value="ECO:0007669"/>
    <property type="project" value="UniProtKB-UniRule"/>
</dbReference>
<dbReference type="HAMAP" id="MF_00802">
    <property type="entry name" value="GlnE"/>
    <property type="match status" value="1"/>
</dbReference>
<dbReference type="Gene3D" id="1.20.120.330">
    <property type="entry name" value="Nucleotidyltransferases domain 2"/>
    <property type="match status" value="2"/>
</dbReference>
<feature type="domain" description="PII-uridylyltransferase/Glutamine-synthetase adenylyltransferase" evidence="9">
    <location>
        <begin position="776"/>
        <end position="862"/>
    </location>
</feature>
<dbReference type="GO" id="GO:0047388">
    <property type="term" value="F:[glutamine synthetase]-adenylyl-L-tyrosine phosphorylase activity"/>
    <property type="evidence" value="ECO:0007669"/>
    <property type="project" value="UniProtKB-EC"/>
</dbReference>
<dbReference type="GO" id="GO:0005524">
    <property type="term" value="F:ATP binding"/>
    <property type="evidence" value="ECO:0007669"/>
    <property type="project" value="UniProtKB-UniRule"/>
</dbReference>
<dbReference type="Pfam" id="PF03710">
    <property type="entry name" value="GlnE"/>
    <property type="match status" value="2"/>
</dbReference>
<feature type="domain" description="Glutamate-ammonia ligase adenylyltransferase repeated" evidence="8">
    <location>
        <begin position="57"/>
        <end position="242"/>
    </location>
</feature>
<feature type="domain" description="PII-uridylyltransferase/Glutamine-synthetase adenylyltransferase" evidence="9">
    <location>
        <begin position="268"/>
        <end position="406"/>
    </location>
</feature>
<dbReference type="InterPro" id="IPR043519">
    <property type="entry name" value="NT_sf"/>
</dbReference>
<dbReference type="FunFam" id="3.30.460.10:FF:000009">
    <property type="entry name" value="Bifunctional glutamine synthetase adenylyltransferase/adenylyl-removing enzyme"/>
    <property type="match status" value="1"/>
</dbReference>
<dbReference type="PANTHER" id="PTHR30621:SF0">
    <property type="entry name" value="BIFUNCTIONAL GLUTAMINE SYNTHETASE ADENYLYLTRANSFERASE_ADENYLYL-REMOVING ENZYME"/>
    <property type="match status" value="1"/>
</dbReference>
<keyword evidence="3 7" id="KW-0547">Nucleotide-binding</keyword>
<dbReference type="InterPro" id="IPR013546">
    <property type="entry name" value="PII_UdlTrfase/GS_AdlTrfase"/>
</dbReference>
<evidence type="ECO:0000259" key="9">
    <source>
        <dbReference type="Pfam" id="PF08335"/>
    </source>
</evidence>
<dbReference type="Gene3D" id="3.30.460.10">
    <property type="entry name" value="Beta Polymerase, domain 2"/>
    <property type="match status" value="2"/>
</dbReference>
<dbReference type="Pfam" id="PF08335">
    <property type="entry name" value="GlnD_UR_UTase"/>
    <property type="match status" value="2"/>
</dbReference>
<evidence type="ECO:0000256" key="5">
    <source>
        <dbReference type="ARBA" id="ARBA00022842"/>
    </source>
</evidence>
<proteinExistence type="inferred from homology"/>
<feature type="region of interest" description="Adenylyl removase" evidence="7">
    <location>
        <begin position="1"/>
        <end position="410"/>
    </location>
</feature>
<evidence type="ECO:0000313" key="11">
    <source>
        <dbReference type="Proteomes" id="UP000076625"/>
    </source>
</evidence>
<comment type="function">
    <text evidence="7">Involved in the regulation of glutamine synthetase GlnA, a key enzyme in the process to assimilate ammonia. When cellular nitrogen levels are high, the C-terminal adenylyl transferase (AT) inactivates GlnA by covalent transfer of an adenylyl group from ATP to specific tyrosine residue of GlnA, thus reducing its activity. Conversely, when nitrogen levels are low, the N-terminal adenylyl removase (AR) activates GlnA by removing the adenylyl group by phosphorolysis, increasing its activity. The regulatory region of GlnE binds the signal transduction protein PII (GlnB) which indicates the nitrogen status of the cell.</text>
</comment>
<evidence type="ECO:0000259" key="8">
    <source>
        <dbReference type="Pfam" id="PF03710"/>
    </source>
</evidence>
<gene>
    <name evidence="7" type="primary">glnE</name>
    <name evidence="10" type="ORF">AVW16_12170</name>
</gene>
<evidence type="ECO:0000256" key="1">
    <source>
        <dbReference type="ARBA" id="ARBA00022679"/>
    </source>
</evidence>
<dbReference type="GO" id="GO:0008882">
    <property type="term" value="F:[glutamate-ammonia-ligase] adenylyltransferase activity"/>
    <property type="evidence" value="ECO:0007669"/>
    <property type="project" value="UniProtKB-UniRule"/>
</dbReference>
<accession>A0A165F572</accession>
<dbReference type="GO" id="GO:0000287">
    <property type="term" value="F:magnesium ion binding"/>
    <property type="evidence" value="ECO:0007669"/>
    <property type="project" value="UniProtKB-UniRule"/>
</dbReference>
<evidence type="ECO:0000256" key="3">
    <source>
        <dbReference type="ARBA" id="ARBA00022741"/>
    </source>
</evidence>
<dbReference type="Gene3D" id="1.20.120.1510">
    <property type="match status" value="1"/>
</dbReference>
<dbReference type="OrthoDB" id="9759366at2"/>
<comment type="similarity">
    <text evidence="7">Belongs to the GlnE family.</text>
</comment>
<keyword evidence="11" id="KW-1185">Reference proteome</keyword>
<keyword evidence="1 7" id="KW-0808">Transferase</keyword>
<dbReference type="GO" id="GO:0005829">
    <property type="term" value="C:cytosol"/>
    <property type="evidence" value="ECO:0007669"/>
    <property type="project" value="TreeGrafter"/>
</dbReference>
<sequence>MPANPHDAIAFARRHSRYLDRLLGARADELERLGTRLDYRFDRAEMQGFADWDALSTPDALMPALRRLRQATMARLIARDLNRLSDLDEVVSTVSLLAEFAVERALVAGKHALAHYGTPRGQESGDAQELIVIGMGKLGGGELNVSSDIDLIFIYPEAGETDGAKKISNHEYFTQLGKTLIRLINEPTADGQVFRVDMRLRPYGDSGPLVMSFAALENYLLTQGREWERYAWIKGRALSGDAAGLDELVRPFVYRKYLDYNAYGAMRELHSQIRREVARRDMADNIKLGPGGIREAEFTAQVFQLIRGGREKSLQLKGTRETFARLAELRLLEPETVAELQEAYAYLRDVEHRLQYFDDQQTQTLPSDAAQRASLAETMGEPDWDAFLGALNERRRRVTRHFEQVFLLPTENAPAHPLSALWQDIADEAADPRLAELGYRDPAAVGRTLKALSASQRYQQMPAAARKKLDDLIGPLIEVAAGFPNPDVTLTRILGLLEAISRRAAYLALLTEYPQTLQRLASLYSASAWVAAYLTRHPILLDELLDGRVLYASPDWPQLAVQLEQQLADADGDVETQMDTLRHFQHAQTFRLVAQDLAGMWTVEALSDQLSQLADLVLDATLRHAWRTVSNRHTDTPRFAIVGYGKLGGKELGYASDLDIVFLYDDAHPDAPDVYSRLARRLSTWLTSTTAAGQLYDIDLRLRPNGSSGLLVSSVTAFEQYQQQNAWVWEHQALTRARFVAGDALLGQRFEEIRHAVLTRPRDVEPLKKEVLDMRARMLETRPAVDNDVKNARGGIVDVEFIVQYLILAHAHALPELTRNAGNIALLAVAAEDGLIDKELAETARAAYRLYRRRQHAVRLDEIRTVEVDDELVAHYRAVCRLWEAVFGERIDTRTPDGAAAL</sequence>
<dbReference type="FunFam" id="1.20.120.330:FF:000005">
    <property type="entry name" value="Bifunctional glutamine synthetase adenylyltransferase/adenylyl-removing enzyme"/>
    <property type="match status" value="1"/>
</dbReference>
<evidence type="ECO:0000313" key="10">
    <source>
        <dbReference type="EMBL" id="KZE31244.1"/>
    </source>
</evidence>
<dbReference type="EC" id="2.7.7.89" evidence="7"/>
<reference evidence="11" key="1">
    <citation type="submission" date="2016-01" db="EMBL/GenBank/DDBJ databases">
        <title>Draft genome of Chromobacterium sp. F49.</title>
        <authorList>
            <person name="Hong K.W."/>
        </authorList>
    </citation>
    <scope>NUCLEOTIDE SEQUENCE [LARGE SCALE GENOMIC DNA]</scope>
    <source>
        <strain evidence="11">CN10</strain>
    </source>
</reference>
<keyword evidence="6 7" id="KW-0511">Multifunctional enzyme</keyword>
<dbReference type="CDD" id="cd05401">
    <property type="entry name" value="NT_GlnE_GlnD_like"/>
    <property type="match status" value="2"/>
</dbReference>
<feature type="region of interest" description="Adenylyl transferase" evidence="7">
    <location>
        <begin position="419"/>
        <end position="902"/>
    </location>
</feature>
<keyword evidence="4 7" id="KW-0067">ATP-binding</keyword>
<dbReference type="PANTHER" id="PTHR30621">
    <property type="entry name" value="GLUTAMINE SYNTHETASE ADENYLYLTRANSFERASE"/>
    <property type="match status" value="1"/>
</dbReference>
<dbReference type="NCBIfam" id="NF008292">
    <property type="entry name" value="PRK11072.1"/>
    <property type="match status" value="1"/>
</dbReference>
<dbReference type="SUPFAM" id="SSF81593">
    <property type="entry name" value="Nucleotidyltransferase substrate binding subunit/domain"/>
    <property type="match status" value="2"/>
</dbReference>
<feature type="domain" description="Glutamate-ammonia ligase adenylyltransferase repeated" evidence="8">
    <location>
        <begin position="517"/>
        <end position="752"/>
    </location>
</feature>
<comment type="catalytic activity">
    <reaction evidence="7">
        <text>[glutamine synthetase]-O(4)-(5'-adenylyl)-L-tyrosine + phosphate = [glutamine synthetase]-L-tyrosine + ADP</text>
        <dbReference type="Rhea" id="RHEA:43716"/>
        <dbReference type="Rhea" id="RHEA-COMP:10660"/>
        <dbReference type="Rhea" id="RHEA-COMP:10661"/>
        <dbReference type="ChEBI" id="CHEBI:43474"/>
        <dbReference type="ChEBI" id="CHEBI:46858"/>
        <dbReference type="ChEBI" id="CHEBI:83624"/>
        <dbReference type="ChEBI" id="CHEBI:456216"/>
        <dbReference type="EC" id="2.7.7.89"/>
    </reaction>
</comment>